<accession>A0ABS2N8V0</accession>
<dbReference type="EMBL" id="JAFBDZ010000001">
    <property type="protein sequence ID" value="MBM7584205.1"/>
    <property type="molecule type" value="Genomic_DNA"/>
</dbReference>
<dbReference type="Pfam" id="PF11121">
    <property type="entry name" value="DUF2639"/>
    <property type="match status" value="1"/>
</dbReference>
<evidence type="ECO:0000313" key="2">
    <source>
        <dbReference type="Proteomes" id="UP001646157"/>
    </source>
</evidence>
<protein>
    <recommendedName>
        <fullName evidence="3">DUF2639 domain-containing protein</fullName>
    </recommendedName>
</protein>
<dbReference type="Proteomes" id="UP001646157">
    <property type="component" value="Unassembled WGS sequence"/>
</dbReference>
<comment type="caution">
    <text evidence="1">The sequence shown here is derived from an EMBL/GenBank/DDBJ whole genome shotgun (WGS) entry which is preliminary data.</text>
</comment>
<proteinExistence type="predicted"/>
<evidence type="ECO:0008006" key="3">
    <source>
        <dbReference type="Google" id="ProtNLM"/>
    </source>
</evidence>
<dbReference type="InterPro" id="IPR022580">
    <property type="entry name" value="DUF2639"/>
</dbReference>
<name>A0ABS2N8V0_9BACI</name>
<sequence length="50" mass="6058">MAYPYSKGWFIKELKNAGITHHPVEKRKLENYKTHIIRSLWMEKVKNQQS</sequence>
<dbReference type="RefSeq" id="WP_205168387.1">
    <property type="nucleotide sequence ID" value="NZ_JAFBDZ010000001.1"/>
</dbReference>
<evidence type="ECO:0000313" key="1">
    <source>
        <dbReference type="EMBL" id="MBM7584205.1"/>
    </source>
</evidence>
<reference evidence="1 2" key="1">
    <citation type="submission" date="2021-01" db="EMBL/GenBank/DDBJ databases">
        <title>Genomic Encyclopedia of Type Strains, Phase IV (KMG-IV): sequencing the most valuable type-strain genomes for metagenomic binning, comparative biology and taxonomic classification.</title>
        <authorList>
            <person name="Goeker M."/>
        </authorList>
    </citation>
    <scope>NUCLEOTIDE SEQUENCE [LARGE SCALE GENOMIC DNA]</scope>
    <source>
        <strain evidence="1 2">DSM 24834</strain>
    </source>
</reference>
<keyword evidence="2" id="KW-1185">Reference proteome</keyword>
<gene>
    <name evidence="1" type="ORF">JOC86_000742</name>
</gene>
<organism evidence="1 2">
    <name type="scientific">Rossellomorea pakistanensis</name>
    <dbReference type="NCBI Taxonomy" id="992288"/>
    <lineage>
        <taxon>Bacteria</taxon>
        <taxon>Bacillati</taxon>
        <taxon>Bacillota</taxon>
        <taxon>Bacilli</taxon>
        <taxon>Bacillales</taxon>
        <taxon>Bacillaceae</taxon>
        <taxon>Rossellomorea</taxon>
    </lineage>
</organism>